<gene>
    <name evidence="4" type="ORF">FNV43_RR07122</name>
</gene>
<dbReference type="PANTHER" id="PTHR27005">
    <property type="entry name" value="WALL-ASSOCIATED RECEPTOR KINASE-LIKE 21"/>
    <property type="match status" value="1"/>
</dbReference>
<dbReference type="PROSITE" id="PS50011">
    <property type="entry name" value="PROTEIN_KINASE_DOM"/>
    <property type="match status" value="1"/>
</dbReference>
<evidence type="ECO:0000313" key="5">
    <source>
        <dbReference type="Proteomes" id="UP000796880"/>
    </source>
</evidence>
<dbReference type="PANTHER" id="PTHR27005:SF468">
    <property type="entry name" value="OS01G0310500 PROTEIN"/>
    <property type="match status" value="1"/>
</dbReference>
<evidence type="ECO:0000259" key="3">
    <source>
        <dbReference type="PROSITE" id="PS50011"/>
    </source>
</evidence>
<organism evidence="4 5">
    <name type="scientific">Rhamnella rubrinervis</name>
    <dbReference type="NCBI Taxonomy" id="2594499"/>
    <lineage>
        <taxon>Eukaryota</taxon>
        <taxon>Viridiplantae</taxon>
        <taxon>Streptophyta</taxon>
        <taxon>Embryophyta</taxon>
        <taxon>Tracheophyta</taxon>
        <taxon>Spermatophyta</taxon>
        <taxon>Magnoliopsida</taxon>
        <taxon>eudicotyledons</taxon>
        <taxon>Gunneridae</taxon>
        <taxon>Pentapetalae</taxon>
        <taxon>rosids</taxon>
        <taxon>fabids</taxon>
        <taxon>Rosales</taxon>
        <taxon>Rhamnaceae</taxon>
        <taxon>rhamnoid group</taxon>
        <taxon>Rhamneae</taxon>
        <taxon>Rhamnella</taxon>
    </lineage>
</organism>
<dbReference type="GO" id="GO:0007166">
    <property type="term" value="P:cell surface receptor signaling pathway"/>
    <property type="evidence" value="ECO:0007669"/>
    <property type="project" value="InterPro"/>
</dbReference>
<dbReference type="OrthoDB" id="4062651at2759"/>
<dbReference type="Pfam" id="PF00069">
    <property type="entry name" value="Pkinase"/>
    <property type="match status" value="1"/>
</dbReference>
<dbReference type="InterPro" id="IPR000719">
    <property type="entry name" value="Prot_kinase_dom"/>
</dbReference>
<dbReference type="GO" id="GO:0005886">
    <property type="term" value="C:plasma membrane"/>
    <property type="evidence" value="ECO:0007669"/>
    <property type="project" value="TreeGrafter"/>
</dbReference>
<keyword evidence="1" id="KW-0547">Nucleotide-binding</keyword>
<reference evidence="4" key="1">
    <citation type="submission" date="2020-03" db="EMBL/GenBank/DDBJ databases">
        <title>A high-quality chromosome-level genome assembly of a woody plant with both climbing and erect habits, Rhamnella rubrinervis.</title>
        <authorList>
            <person name="Lu Z."/>
            <person name="Yang Y."/>
            <person name="Zhu X."/>
            <person name="Sun Y."/>
        </authorList>
    </citation>
    <scope>NUCLEOTIDE SEQUENCE</scope>
    <source>
        <strain evidence="4">BYM</strain>
        <tissue evidence="4">Leaf</tissue>
    </source>
</reference>
<name>A0A8K0HFZ4_9ROSA</name>
<evidence type="ECO:0000256" key="1">
    <source>
        <dbReference type="ARBA" id="ARBA00022741"/>
    </source>
</evidence>
<accession>A0A8K0HFZ4</accession>
<dbReference type="GO" id="GO:0004674">
    <property type="term" value="F:protein serine/threonine kinase activity"/>
    <property type="evidence" value="ECO:0007669"/>
    <property type="project" value="TreeGrafter"/>
</dbReference>
<dbReference type="Gene3D" id="1.10.510.10">
    <property type="entry name" value="Transferase(Phosphotransferase) domain 1"/>
    <property type="match status" value="1"/>
</dbReference>
<dbReference type="EMBL" id="VOIH02000003">
    <property type="protein sequence ID" value="KAF3451033.1"/>
    <property type="molecule type" value="Genomic_DNA"/>
</dbReference>
<dbReference type="InterPro" id="IPR011009">
    <property type="entry name" value="Kinase-like_dom_sf"/>
</dbReference>
<feature type="domain" description="Protein kinase" evidence="3">
    <location>
        <begin position="1"/>
        <end position="240"/>
    </location>
</feature>
<evidence type="ECO:0000256" key="2">
    <source>
        <dbReference type="ARBA" id="ARBA00022840"/>
    </source>
</evidence>
<keyword evidence="2" id="KW-0067">ATP-binding</keyword>
<dbReference type="Proteomes" id="UP000796880">
    <property type="component" value="Unassembled WGS sequence"/>
</dbReference>
<sequence length="286" mass="31972">MAPASVTEFHSKDSVTTQYLKLVHMCKIVAIKKSKIKIVDHSQIEQFINEVVVVSQINHRNVVKLLGCCVDTQAPLLVYEYIPNGTLSEHLHDKGKASNSVENSSRYAAETAGVLSYLHSAAFTPIIHRGVKPSNVLLDNYTAKISDFGPSRLVQTGVATMVQGSLGYLDPEYLHTNRLTENSDVYNFGVVLKIGNETQPKEVAELAKRCLNVKGEDRPAMKEVEMELEGIQKLEKHPWVTGELNLEEAKYLLGESSNAYREDKTIHTNNRYDSIKEQVILDFSGR</sequence>
<dbReference type="SUPFAM" id="SSF56112">
    <property type="entry name" value="Protein kinase-like (PK-like)"/>
    <property type="match status" value="1"/>
</dbReference>
<dbReference type="GO" id="GO:0005524">
    <property type="term" value="F:ATP binding"/>
    <property type="evidence" value="ECO:0007669"/>
    <property type="project" value="UniProtKB-KW"/>
</dbReference>
<dbReference type="AlphaFoldDB" id="A0A8K0HFZ4"/>
<proteinExistence type="predicted"/>
<evidence type="ECO:0000313" key="4">
    <source>
        <dbReference type="EMBL" id="KAF3451033.1"/>
    </source>
</evidence>
<keyword evidence="5" id="KW-1185">Reference proteome</keyword>
<protein>
    <recommendedName>
        <fullName evidence="3">Protein kinase domain-containing protein</fullName>
    </recommendedName>
</protein>
<comment type="caution">
    <text evidence="4">The sequence shown here is derived from an EMBL/GenBank/DDBJ whole genome shotgun (WGS) entry which is preliminary data.</text>
</comment>
<dbReference type="FunFam" id="3.30.200.20:FF:001380">
    <property type="entry name" value="Protein kinase superfamily protein"/>
    <property type="match status" value="1"/>
</dbReference>
<dbReference type="InterPro" id="IPR045274">
    <property type="entry name" value="WAK-like"/>
</dbReference>